<evidence type="ECO:0000256" key="3">
    <source>
        <dbReference type="ARBA" id="ARBA00022741"/>
    </source>
</evidence>
<accession>A0AAW8EPL5</accession>
<dbReference type="AlphaFoldDB" id="A0AAW8EPL5"/>
<dbReference type="InterPro" id="IPR032823">
    <property type="entry name" value="BCA_ABC_TP_C"/>
</dbReference>
<dbReference type="InterPro" id="IPR027417">
    <property type="entry name" value="P-loop_NTPase"/>
</dbReference>
<dbReference type="CDD" id="cd03219">
    <property type="entry name" value="ABC_Mj1267_LivG_branched"/>
    <property type="match status" value="1"/>
</dbReference>
<dbReference type="InterPro" id="IPR003439">
    <property type="entry name" value="ABC_transporter-like_ATP-bd"/>
</dbReference>
<dbReference type="PANTHER" id="PTHR45772">
    <property type="entry name" value="CONSERVED COMPONENT OF ABC TRANSPORTER FOR NATURAL AMINO ACIDS-RELATED"/>
    <property type="match status" value="1"/>
</dbReference>
<evidence type="ECO:0000256" key="1">
    <source>
        <dbReference type="ARBA" id="ARBA00022448"/>
    </source>
</evidence>
<dbReference type="Gene3D" id="3.40.50.300">
    <property type="entry name" value="P-loop containing nucleotide triphosphate hydrolases"/>
    <property type="match status" value="1"/>
</dbReference>
<comment type="caution">
    <text evidence="6">The sequence shown here is derived from an EMBL/GenBank/DDBJ whole genome shotgun (WGS) entry which is preliminary data.</text>
</comment>
<dbReference type="FunFam" id="3.40.50.300:FF:000421">
    <property type="entry name" value="Branched-chain amino acid ABC transporter ATP-binding protein"/>
    <property type="match status" value="1"/>
</dbReference>
<dbReference type="GO" id="GO:0005524">
    <property type="term" value="F:ATP binding"/>
    <property type="evidence" value="ECO:0007669"/>
    <property type="project" value="UniProtKB-KW"/>
</dbReference>
<evidence type="ECO:0000256" key="4">
    <source>
        <dbReference type="ARBA" id="ARBA00022840"/>
    </source>
</evidence>
<sequence>MDRTAPREPLLRIDGVTVRFGGIVALDGVSFNVERGQVCGLIGPNGAGKSTLFNCLSGLYPWQVGAIEFNGHALAHMPSHRRAALGLGRTFQNLALFGSMSVRENVLVGTYAHHHVGFLSDAIGGKRKRKVEREAAERADAAIELLSLQSVADRSAAALPFGTQKRVEMARALACEPSLLLLDEPACGLNHEELESLGELIVSLRDKLSLAVLLVEHHMGLVMGISDKVVALNFGRRIAEGTPEQVRWHPDVITAYLGEQVHGATDEQAA</sequence>
<keyword evidence="3" id="KW-0547">Nucleotide-binding</keyword>
<proteinExistence type="predicted"/>
<dbReference type="EMBL" id="JAUSRV010000020">
    <property type="protein sequence ID" value="MDP9974813.1"/>
    <property type="molecule type" value="Genomic_DNA"/>
</dbReference>
<evidence type="ECO:0000259" key="5">
    <source>
        <dbReference type="PROSITE" id="PS50893"/>
    </source>
</evidence>
<evidence type="ECO:0000313" key="7">
    <source>
        <dbReference type="Proteomes" id="UP001224845"/>
    </source>
</evidence>
<dbReference type="RefSeq" id="WP_307596847.1">
    <property type="nucleotide sequence ID" value="NZ_JAUSRV010000020.1"/>
</dbReference>
<organism evidence="6 7">
    <name type="scientific">Variovorax paradoxus</name>
    <dbReference type="NCBI Taxonomy" id="34073"/>
    <lineage>
        <taxon>Bacteria</taxon>
        <taxon>Pseudomonadati</taxon>
        <taxon>Pseudomonadota</taxon>
        <taxon>Betaproteobacteria</taxon>
        <taxon>Burkholderiales</taxon>
        <taxon>Comamonadaceae</taxon>
        <taxon>Variovorax</taxon>
    </lineage>
</organism>
<dbReference type="InterPro" id="IPR051120">
    <property type="entry name" value="ABC_AA/LPS_Transport"/>
</dbReference>
<keyword evidence="2" id="KW-0472">Membrane</keyword>
<reference evidence="6" key="1">
    <citation type="submission" date="2023-07" db="EMBL/GenBank/DDBJ databases">
        <title>Sorghum-associated microbial communities from plants grown in Nebraska, USA.</title>
        <authorList>
            <person name="Schachtman D."/>
        </authorList>
    </citation>
    <scope>NUCLEOTIDE SEQUENCE</scope>
    <source>
        <strain evidence="6">DS3315</strain>
    </source>
</reference>
<keyword evidence="1" id="KW-0813">Transport</keyword>
<dbReference type="PANTHER" id="PTHR45772:SF4">
    <property type="entry name" value="ABC TRANSPORTER ATP-BINDING PROTEIN"/>
    <property type="match status" value="1"/>
</dbReference>
<protein>
    <submittedName>
        <fullName evidence="6">Branched-chain amino acid transport system ATP-binding protein</fullName>
    </submittedName>
</protein>
<dbReference type="Proteomes" id="UP001224845">
    <property type="component" value="Unassembled WGS sequence"/>
</dbReference>
<name>A0AAW8EPL5_VARPD</name>
<dbReference type="SMART" id="SM00382">
    <property type="entry name" value="AAA"/>
    <property type="match status" value="1"/>
</dbReference>
<feature type="domain" description="ABC transporter" evidence="5">
    <location>
        <begin position="11"/>
        <end position="259"/>
    </location>
</feature>
<gene>
    <name evidence="6" type="ORF">J2W39_006097</name>
</gene>
<dbReference type="Pfam" id="PF12399">
    <property type="entry name" value="BCA_ABC_TP_C"/>
    <property type="match status" value="1"/>
</dbReference>
<keyword evidence="2" id="KW-1003">Cell membrane</keyword>
<evidence type="ECO:0000256" key="2">
    <source>
        <dbReference type="ARBA" id="ARBA00022475"/>
    </source>
</evidence>
<dbReference type="GO" id="GO:0005886">
    <property type="term" value="C:plasma membrane"/>
    <property type="evidence" value="ECO:0007669"/>
    <property type="project" value="TreeGrafter"/>
</dbReference>
<evidence type="ECO:0000313" key="6">
    <source>
        <dbReference type="EMBL" id="MDP9974813.1"/>
    </source>
</evidence>
<dbReference type="SUPFAM" id="SSF52540">
    <property type="entry name" value="P-loop containing nucleoside triphosphate hydrolases"/>
    <property type="match status" value="1"/>
</dbReference>
<dbReference type="Pfam" id="PF00005">
    <property type="entry name" value="ABC_tran"/>
    <property type="match status" value="1"/>
</dbReference>
<dbReference type="GO" id="GO:0016887">
    <property type="term" value="F:ATP hydrolysis activity"/>
    <property type="evidence" value="ECO:0007669"/>
    <property type="project" value="InterPro"/>
</dbReference>
<dbReference type="PROSITE" id="PS50893">
    <property type="entry name" value="ABC_TRANSPORTER_2"/>
    <property type="match status" value="1"/>
</dbReference>
<dbReference type="InterPro" id="IPR003593">
    <property type="entry name" value="AAA+_ATPase"/>
</dbReference>
<keyword evidence="4 6" id="KW-0067">ATP-binding</keyword>